<dbReference type="InterPro" id="IPR036047">
    <property type="entry name" value="F-box-like_dom_sf"/>
</dbReference>
<dbReference type="AlphaFoldDB" id="A0A251U3G2"/>
<dbReference type="OrthoDB" id="1867629at2759"/>
<dbReference type="Gene3D" id="1.20.1280.50">
    <property type="match status" value="1"/>
</dbReference>
<evidence type="ECO:0000313" key="2">
    <source>
        <dbReference type="EMBL" id="KAF5794455.1"/>
    </source>
</evidence>
<dbReference type="Pfam" id="PF08268">
    <property type="entry name" value="FBA_3"/>
    <property type="match status" value="1"/>
</dbReference>
<dbReference type="CDD" id="cd22157">
    <property type="entry name" value="F-box_AtFBW1-like"/>
    <property type="match status" value="1"/>
</dbReference>
<reference evidence="2 4" key="1">
    <citation type="journal article" date="2017" name="Nature">
        <title>The sunflower genome provides insights into oil metabolism, flowering and Asterid evolution.</title>
        <authorList>
            <person name="Badouin H."/>
            <person name="Gouzy J."/>
            <person name="Grassa C.J."/>
            <person name="Murat F."/>
            <person name="Staton S.E."/>
            <person name="Cottret L."/>
            <person name="Lelandais-Briere C."/>
            <person name="Owens G.L."/>
            <person name="Carrere S."/>
            <person name="Mayjonade B."/>
            <person name="Legrand L."/>
            <person name="Gill N."/>
            <person name="Kane N.C."/>
            <person name="Bowers J.E."/>
            <person name="Hubner S."/>
            <person name="Bellec A."/>
            <person name="Berard A."/>
            <person name="Berges H."/>
            <person name="Blanchet N."/>
            <person name="Boniface M.C."/>
            <person name="Brunel D."/>
            <person name="Catrice O."/>
            <person name="Chaidir N."/>
            <person name="Claudel C."/>
            <person name="Donnadieu C."/>
            <person name="Faraut T."/>
            <person name="Fievet G."/>
            <person name="Helmstetter N."/>
            <person name="King M."/>
            <person name="Knapp S.J."/>
            <person name="Lai Z."/>
            <person name="Le Paslier M.C."/>
            <person name="Lippi Y."/>
            <person name="Lorenzon L."/>
            <person name="Mandel J.R."/>
            <person name="Marage G."/>
            <person name="Marchand G."/>
            <person name="Marquand E."/>
            <person name="Bret-Mestries E."/>
            <person name="Morien E."/>
            <person name="Nambeesan S."/>
            <person name="Nguyen T."/>
            <person name="Pegot-Espagnet P."/>
            <person name="Pouilly N."/>
            <person name="Raftis F."/>
            <person name="Sallet E."/>
            <person name="Schiex T."/>
            <person name="Thomas J."/>
            <person name="Vandecasteele C."/>
            <person name="Vares D."/>
            <person name="Vear F."/>
            <person name="Vautrin S."/>
            <person name="Crespi M."/>
            <person name="Mangin B."/>
            <person name="Burke J.M."/>
            <person name="Salse J."/>
            <person name="Munos S."/>
            <person name="Vincourt P."/>
            <person name="Rieseberg L.H."/>
            <person name="Langlade N.B."/>
        </authorList>
    </citation>
    <scope>NUCLEOTIDE SEQUENCE [LARGE SCALE GENOMIC DNA]</scope>
    <source>
        <strain evidence="4">cv. SF193</strain>
        <tissue evidence="2">Leaves</tissue>
    </source>
</reference>
<dbReference type="Pfam" id="PF00646">
    <property type="entry name" value="F-box"/>
    <property type="match status" value="1"/>
</dbReference>
<keyword evidence="4" id="KW-1185">Reference proteome</keyword>
<evidence type="ECO:0000313" key="3">
    <source>
        <dbReference type="EMBL" id="OTG17885.1"/>
    </source>
</evidence>
<gene>
    <name evidence="3" type="ORF">HannXRQ_Chr08g0217121</name>
    <name evidence="2" type="ORF">HanXRQr2_Chr08g0328271</name>
</gene>
<dbReference type="PROSITE" id="PS50181">
    <property type="entry name" value="FBOX"/>
    <property type="match status" value="1"/>
</dbReference>
<evidence type="ECO:0000259" key="1">
    <source>
        <dbReference type="PROSITE" id="PS50181"/>
    </source>
</evidence>
<protein>
    <submittedName>
        <fullName evidence="2 3">F-box domain-containing protein</fullName>
    </submittedName>
</protein>
<accession>A0A251U3G2</accession>
<dbReference type="InterPro" id="IPR017451">
    <property type="entry name" value="F-box-assoc_interact_dom"/>
</dbReference>
<reference evidence="2" key="3">
    <citation type="submission" date="2020-06" db="EMBL/GenBank/DDBJ databases">
        <title>Helianthus annuus Genome sequencing and assembly Release 2.</title>
        <authorList>
            <person name="Gouzy J."/>
            <person name="Langlade N."/>
            <person name="Munos S."/>
        </authorList>
    </citation>
    <scope>NUCLEOTIDE SEQUENCE</scope>
    <source>
        <tissue evidence="2">Leaves</tissue>
    </source>
</reference>
<dbReference type="InterPro" id="IPR050796">
    <property type="entry name" value="SCF_F-box_component"/>
</dbReference>
<dbReference type="InParanoid" id="A0A251U3G2"/>
<feature type="domain" description="F-box" evidence="1">
    <location>
        <begin position="8"/>
        <end position="54"/>
    </location>
</feature>
<dbReference type="Gramene" id="mRNA:HanXRQr2_Chr08g0328271">
    <property type="protein sequence ID" value="CDS:HanXRQr2_Chr08g0328271.1"/>
    <property type="gene ID" value="HanXRQr2_Chr08g0328271"/>
</dbReference>
<dbReference type="EMBL" id="MNCJ02000323">
    <property type="protein sequence ID" value="KAF5794455.1"/>
    <property type="molecule type" value="Genomic_DNA"/>
</dbReference>
<dbReference type="PANTHER" id="PTHR31672:SF13">
    <property type="entry name" value="F-BOX PROTEIN CPR30-LIKE"/>
    <property type="match status" value="1"/>
</dbReference>
<name>A0A251U3G2_HELAN</name>
<evidence type="ECO:0000313" key="4">
    <source>
        <dbReference type="Proteomes" id="UP000215914"/>
    </source>
</evidence>
<dbReference type="Proteomes" id="UP000215914">
    <property type="component" value="Chromosome 8"/>
</dbReference>
<dbReference type="NCBIfam" id="TIGR01640">
    <property type="entry name" value="F_box_assoc_1"/>
    <property type="match status" value="1"/>
</dbReference>
<dbReference type="InterPro" id="IPR013187">
    <property type="entry name" value="F-box-assoc_dom_typ3"/>
</dbReference>
<dbReference type="PANTHER" id="PTHR31672">
    <property type="entry name" value="BNACNNG10540D PROTEIN"/>
    <property type="match status" value="1"/>
</dbReference>
<dbReference type="SUPFAM" id="SSF81383">
    <property type="entry name" value="F-box domain"/>
    <property type="match status" value="1"/>
</dbReference>
<organism evidence="3 4">
    <name type="scientific">Helianthus annuus</name>
    <name type="common">Common sunflower</name>
    <dbReference type="NCBI Taxonomy" id="4232"/>
    <lineage>
        <taxon>Eukaryota</taxon>
        <taxon>Viridiplantae</taxon>
        <taxon>Streptophyta</taxon>
        <taxon>Embryophyta</taxon>
        <taxon>Tracheophyta</taxon>
        <taxon>Spermatophyta</taxon>
        <taxon>Magnoliopsida</taxon>
        <taxon>eudicotyledons</taxon>
        <taxon>Gunneridae</taxon>
        <taxon>Pentapetalae</taxon>
        <taxon>asterids</taxon>
        <taxon>campanulids</taxon>
        <taxon>Asterales</taxon>
        <taxon>Asteraceae</taxon>
        <taxon>Asteroideae</taxon>
        <taxon>Heliantheae alliance</taxon>
        <taxon>Heliantheae</taxon>
        <taxon>Helianthus</taxon>
    </lineage>
</organism>
<dbReference type="SMART" id="SM00256">
    <property type="entry name" value="FBOX"/>
    <property type="match status" value="1"/>
</dbReference>
<dbReference type="InterPro" id="IPR001810">
    <property type="entry name" value="F-box_dom"/>
</dbReference>
<dbReference type="EMBL" id="CM007897">
    <property type="protein sequence ID" value="OTG17885.1"/>
    <property type="molecule type" value="Genomic_DNA"/>
</dbReference>
<reference evidence="3" key="2">
    <citation type="submission" date="2017-02" db="EMBL/GenBank/DDBJ databases">
        <title>Sunflower complete genome.</title>
        <authorList>
            <person name="Langlade N."/>
            <person name="Munos S."/>
        </authorList>
    </citation>
    <scope>NUCLEOTIDE SEQUENCE [LARGE SCALE GENOMIC DNA]</scope>
    <source>
        <tissue evidence="3">Leaves</tissue>
    </source>
</reference>
<proteinExistence type="predicted"/>
<sequence length="425" mass="48368">MESLQKQPKSMEELPEEVLAEIIIRLPAKRIGQLRCVCKPLNALSSNPSFIKSHLHRSIPNNDEMLLVFHNRFCFEGGKPITAHPSRSPHIVNPNFIKLPVNFNIPSAYNCSSVIGSVNGLICFVVWSSIVPGPDPIIYIWNPSLSAVRTLPPFTIRGFDDLYFRFGFDPKTDDFKVVKLTRLLHKYVHYQSGVKKNCFDWLQVEVYSMRKGSWKRINDRFPSHVVRFSDEDVSITGNDGHDGRLHWLCNVVSRRAKQTIIAFDLATETFSEIYLPDSIANNKKEPRKQVLGDLDGKLCVMSYIEDGDIKDGGVEVWVMNEYGVAESWVKHHILSQFSGNVVPIGITLSNEFILQGDDDSLALYDHIAAKVKSFKVIDINRYSYGTVQIVPYVDSLVWIAPANRVDQQQLRHMFVANFGKLITDW</sequence>